<proteinExistence type="predicted"/>
<dbReference type="AlphaFoldDB" id="A0A1B7MU30"/>
<sequence>MWEAAVMSVFRGAALEVDEKERAKHLGYGDSSVIKGPLTPFPAEAVGTPAYLVKRYLAMTDDENVVTLLTEVLGTRQHVSIDNLLEYHVEVCASQLVELAQSGKFTAFNDVVIEGSSRATKKTFKGLLPDPHSNIRIWIPVSI</sequence>
<accession>A0A1B7MU30</accession>
<dbReference type="InterPro" id="IPR041177">
    <property type="entry name" value="GEN1_C"/>
</dbReference>
<dbReference type="OrthoDB" id="2656586at2759"/>
<evidence type="ECO:0000313" key="3">
    <source>
        <dbReference type="Proteomes" id="UP000092154"/>
    </source>
</evidence>
<dbReference type="EMBL" id="KV448443">
    <property type="protein sequence ID" value="OAX36095.1"/>
    <property type="molecule type" value="Genomic_DNA"/>
</dbReference>
<organism evidence="2 3">
    <name type="scientific">Rhizopogon vinicolor AM-OR11-026</name>
    <dbReference type="NCBI Taxonomy" id="1314800"/>
    <lineage>
        <taxon>Eukaryota</taxon>
        <taxon>Fungi</taxon>
        <taxon>Dikarya</taxon>
        <taxon>Basidiomycota</taxon>
        <taxon>Agaricomycotina</taxon>
        <taxon>Agaricomycetes</taxon>
        <taxon>Agaricomycetidae</taxon>
        <taxon>Boletales</taxon>
        <taxon>Suillineae</taxon>
        <taxon>Rhizopogonaceae</taxon>
        <taxon>Rhizopogon</taxon>
    </lineage>
</organism>
<feature type="domain" description="Holliday junction resolvase Gen1 C-terminal" evidence="1">
    <location>
        <begin position="68"/>
        <end position="141"/>
    </location>
</feature>
<gene>
    <name evidence="2" type="ORF">K503DRAFT_772862</name>
</gene>
<name>A0A1B7MU30_9AGAM</name>
<reference evidence="2 3" key="1">
    <citation type="submission" date="2016-06" db="EMBL/GenBank/DDBJ databases">
        <title>Comparative genomics of the ectomycorrhizal sister species Rhizopogon vinicolor and Rhizopogon vesiculosus (Basidiomycota: Boletales) reveals a divergence of the mating type B locus.</title>
        <authorList>
            <consortium name="DOE Joint Genome Institute"/>
            <person name="Mujic A.B."/>
            <person name="Kuo A."/>
            <person name="Tritt A."/>
            <person name="Lipzen A."/>
            <person name="Chen C."/>
            <person name="Johnson J."/>
            <person name="Sharma A."/>
            <person name="Barry K."/>
            <person name="Grigoriev I.V."/>
            <person name="Spatafora J.W."/>
        </authorList>
    </citation>
    <scope>NUCLEOTIDE SEQUENCE [LARGE SCALE GENOMIC DNA]</scope>
    <source>
        <strain evidence="2 3">AM-OR11-026</strain>
    </source>
</reference>
<evidence type="ECO:0000313" key="2">
    <source>
        <dbReference type="EMBL" id="OAX36095.1"/>
    </source>
</evidence>
<dbReference type="Proteomes" id="UP000092154">
    <property type="component" value="Unassembled WGS sequence"/>
</dbReference>
<dbReference type="Pfam" id="PF18380">
    <property type="entry name" value="GEN1_C"/>
    <property type="match status" value="1"/>
</dbReference>
<feature type="non-terminal residue" evidence="2">
    <location>
        <position position="143"/>
    </location>
</feature>
<protein>
    <recommendedName>
        <fullName evidence="1">Holliday junction resolvase Gen1 C-terminal domain-containing protein</fullName>
    </recommendedName>
</protein>
<dbReference type="STRING" id="1314800.A0A1B7MU30"/>
<evidence type="ECO:0000259" key="1">
    <source>
        <dbReference type="Pfam" id="PF18380"/>
    </source>
</evidence>
<keyword evidence="3" id="KW-1185">Reference proteome</keyword>
<dbReference type="InParanoid" id="A0A1B7MU30"/>